<keyword evidence="13" id="KW-1185">Reference proteome</keyword>
<dbReference type="PROSITE" id="PS00633">
    <property type="entry name" value="BROMODOMAIN_1"/>
    <property type="match status" value="2"/>
</dbReference>
<comment type="subcellular location">
    <subcellularLocation>
        <location evidence="1">Nucleus</location>
    </subcellularLocation>
</comment>
<evidence type="ECO:0000256" key="3">
    <source>
        <dbReference type="ARBA" id="ARBA00022853"/>
    </source>
</evidence>
<evidence type="ECO:0000256" key="1">
    <source>
        <dbReference type="ARBA" id="ARBA00004123"/>
    </source>
</evidence>
<dbReference type="SMART" id="SM00439">
    <property type="entry name" value="BAH"/>
    <property type="match status" value="1"/>
</dbReference>
<reference evidence="12 13" key="1">
    <citation type="journal article" date="2021" name="Nat. Commun.">
        <title>Genetic determinants of endophytism in the Arabidopsis root mycobiome.</title>
        <authorList>
            <person name="Mesny F."/>
            <person name="Miyauchi S."/>
            <person name="Thiergart T."/>
            <person name="Pickel B."/>
            <person name="Atanasova L."/>
            <person name="Karlsson M."/>
            <person name="Huettel B."/>
            <person name="Barry K.W."/>
            <person name="Haridas S."/>
            <person name="Chen C."/>
            <person name="Bauer D."/>
            <person name="Andreopoulos W."/>
            <person name="Pangilinan J."/>
            <person name="LaButti K."/>
            <person name="Riley R."/>
            <person name="Lipzen A."/>
            <person name="Clum A."/>
            <person name="Drula E."/>
            <person name="Henrissat B."/>
            <person name="Kohler A."/>
            <person name="Grigoriev I.V."/>
            <person name="Martin F.M."/>
            <person name="Hacquard S."/>
        </authorList>
    </citation>
    <scope>NUCLEOTIDE SEQUENCE [LARGE SCALE GENOMIC DNA]</scope>
    <source>
        <strain evidence="12 13">MPI-CAGE-CH-0241</strain>
    </source>
</reference>
<dbReference type="SUPFAM" id="SSF47370">
    <property type="entry name" value="Bromodomain"/>
    <property type="match status" value="2"/>
</dbReference>
<feature type="region of interest" description="Disordered" evidence="9">
    <location>
        <begin position="560"/>
        <end position="602"/>
    </location>
</feature>
<dbReference type="OrthoDB" id="1742084at2759"/>
<feature type="compositionally biased region" description="Acidic residues" evidence="9">
    <location>
        <begin position="198"/>
        <end position="227"/>
    </location>
</feature>
<dbReference type="CDD" id="cd04717">
    <property type="entry name" value="BAH_polybromo"/>
    <property type="match status" value="1"/>
</dbReference>
<dbReference type="PRINTS" id="PR00503">
    <property type="entry name" value="BROMODOMAIN"/>
</dbReference>
<dbReference type="PANTHER" id="PTHR16062">
    <property type="entry name" value="SWI/SNF-RELATED"/>
    <property type="match status" value="1"/>
</dbReference>
<dbReference type="FunFam" id="2.30.30.490:FF:000015">
    <property type="entry name" value="Chromatin structure-remodeling complex subunit RSC1"/>
    <property type="match status" value="1"/>
</dbReference>
<dbReference type="CDD" id="cd04369">
    <property type="entry name" value="Bromodomain"/>
    <property type="match status" value="1"/>
</dbReference>
<feature type="compositionally biased region" description="Acidic residues" evidence="9">
    <location>
        <begin position="30"/>
        <end position="60"/>
    </location>
</feature>
<dbReference type="InterPro" id="IPR001487">
    <property type="entry name" value="Bromodomain"/>
</dbReference>
<dbReference type="AlphaFoldDB" id="A0A9P8W071"/>
<evidence type="ECO:0000259" key="11">
    <source>
        <dbReference type="PROSITE" id="PS51038"/>
    </source>
</evidence>
<evidence type="ECO:0000256" key="7">
    <source>
        <dbReference type="ARBA" id="ARBA00023242"/>
    </source>
</evidence>
<dbReference type="Pfam" id="PF01426">
    <property type="entry name" value="BAH"/>
    <property type="match status" value="1"/>
</dbReference>
<evidence type="ECO:0000256" key="6">
    <source>
        <dbReference type="ARBA" id="ARBA00023163"/>
    </source>
</evidence>
<feature type="domain" description="Bromo" evidence="10">
    <location>
        <begin position="83"/>
        <end position="153"/>
    </location>
</feature>
<dbReference type="SMART" id="SM00297">
    <property type="entry name" value="BROMO"/>
    <property type="match status" value="2"/>
</dbReference>
<dbReference type="GO" id="GO:0016586">
    <property type="term" value="C:RSC-type complex"/>
    <property type="evidence" value="ECO:0007669"/>
    <property type="project" value="InterPro"/>
</dbReference>
<dbReference type="InterPro" id="IPR043151">
    <property type="entry name" value="BAH_sf"/>
</dbReference>
<dbReference type="InterPro" id="IPR036427">
    <property type="entry name" value="Bromodomain-like_sf"/>
</dbReference>
<comment type="caution">
    <text evidence="12">The sequence shown here is derived from an EMBL/GenBank/DDBJ whole genome shotgun (WGS) entry which is preliminary data.</text>
</comment>
<dbReference type="Gene3D" id="1.20.920.10">
    <property type="entry name" value="Bromodomain-like"/>
    <property type="match status" value="2"/>
</dbReference>
<name>A0A9P8W071_9HYPO</name>
<organism evidence="12 13">
    <name type="scientific">Thelonectria olida</name>
    <dbReference type="NCBI Taxonomy" id="1576542"/>
    <lineage>
        <taxon>Eukaryota</taxon>
        <taxon>Fungi</taxon>
        <taxon>Dikarya</taxon>
        <taxon>Ascomycota</taxon>
        <taxon>Pezizomycotina</taxon>
        <taxon>Sordariomycetes</taxon>
        <taxon>Hypocreomycetidae</taxon>
        <taxon>Hypocreales</taxon>
        <taxon>Nectriaceae</taxon>
        <taxon>Thelonectria</taxon>
    </lineage>
</organism>
<evidence type="ECO:0000256" key="2">
    <source>
        <dbReference type="ARBA" id="ARBA00022737"/>
    </source>
</evidence>
<protein>
    <recommendedName>
        <fullName evidence="14">Chromatin structure-remodeling complex subunit RSC1</fullName>
    </recommendedName>
</protein>
<sequence>MSTRRGAAPEVRESIEAKAADQDVDMKDGPEEEDVDAEGDDVDVDMDAEGEEDAEGEMDDEGRPDLFRMIHTLSTFLCNVEEDGEELAGGFQRIPNRRVLPDYFEVISVPVAFSTVRGKIQKKQYTSFSEFVKDVAQIFHNAQVYNRPSAPIFGAAVRLREIFLEELQKLLSKGYITAAEAKLPDLGELPPVEGDSPVIEDDDEEDDEEEEEEEEEDDDEDDDDSDDEGGRRRGRRRGRASGFGRRDRDRDEDDDGHKRRGRPPVVLTPVEARIASILKGLRKPKDSTGHLLVLPFERLPDKGAVPDYYQTISNPIALDNIKKKAKRKKYQHVDHMMSDVELMFENAKLYNEDDSEVYQAAVELQKQARVLAEQEKARPDDDFRDEDGKLPLAGIQYNGLTWKVGDWVHIRNPNDLAKPIVAQIYRTWQDRAGQKWINACWYYRPEQTVHRFDKHFFDHEVAKTGQYRDHQIEDVLDQCFVMFVTRFNKGRPRGFPPDKDVYVCESRYNEERFTFNKIKTWASCVPDEVREKDYEMDLFEVPRRMKKGPSPIKHLLREDAKETDDLPKPTWGSPNAPPIVGAVHRRPRESNESPPPEPTPPMQAMSMSAVPIPDMAVDGARRASMMSASAMDPSRISVPYAGPGAVPSPSPSQYNAHMASHFQPVTPVAVPPQIHQTPVPIPHPPHLGTPAPQVPGVRPMQYQQHPHQLPQAGYAQNYAQGYAQSPAPPMHQQPQMTSPMGPAYGQVPVAAVARPPLPASGNAMPPGNMYNPPRPPEVYTLPDNLNDVFPDEVRQSFQHDSAGRILFFTAPPLDRLHKGVSNESAGLGHSIKYLAGKQQWLADREKKRKQRDENAALDSKKRIELEAAAAREAKEEIVAQASDAMAKWLDDLDKDTQKWKKDAGLEGWGEPRRQNGVA</sequence>
<dbReference type="Pfam" id="PF00439">
    <property type="entry name" value="Bromodomain"/>
    <property type="match status" value="2"/>
</dbReference>
<proteinExistence type="predicted"/>
<keyword evidence="4" id="KW-0805">Transcription regulation</keyword>
<feature type="domain" description="Bromo" evidence="10">
    <location>
        <begin position="288"/>
        <end position="358"/>
    </location>
</feature>
<dbReference type="EMBL" id="JAGPYM010000016">
    <property type="protein sequence ID" value="KAH6886492.1"/>
    <property type="molecule type" value="Genomic_DNA"/>
</dbReference>
<evidence type="ECO:0000313" key="12">
    <source>
        <dbReference type="EMBL" id="KAH6886492.1"/>
    </source>
</evidence>
<feature type="region of interest" description="Disordered" evidence="9">
    <location>
        <begin position="186"/>
        <end position="265"/>
    </location>
</feature>
<evidence type="ECO:0008006" key="14">
    <source>
        <dbReference type="Google" id="ProtNLM"/>
    </source>
</evidence>
<dbReference type="GO" id="GO:0003682">
    <property type="term" value="F:chromatin binding"/>
    <property type="evidence" value="ECO:0007669"/>
    <property type="project" value="InterPro"/>
</dbReference>
<accession>A0A9P8W071</accession>
<evidence type="ECO:0000256" key="8">
    <source>
        <dbReference type="PROSITE-ProRule" id="PRU00035"/>
    </source>
</evidence>
<dbReference type="InterPro" id="IPR037382">
    <property type="entry name" value="Rsc/polybromo"/>
</dbReference>
<evidence type="ECO:0000313" key="13">
    <source>
        <dbReference type="Proteomes" id="UP000777438"/>
    </source>
</evidence>
<evidence type="ECO:0000256" key="5">
    <source>
        <dbReference type="ARBA" id="ARBA00023117"/>
    </source>
</evidence>
<dbReference type="Gene3D" id="2.30.30.490">
    <property type="match status" value="1"/>
</dbReference>
<keyword evidence="5 8" id="KW-0103">Bromodomain</keyword>
<keyword evidence="2" id="KW-0677">Repeat</keyword>
<dbReference type="InterPro" id="IPR001025">
    <property type="entry name" value="BAH_dom"/>
</dbReference>
<dbReference type="PROSITE" id="PS50014">
    <property type="entry name" value="BROMODOMAIN_2"/>
    <property type="match status" value="2"/>
</dbReference>
<evidence type="ECO:0000256" key="9">
    <source>
        <dbReference type="SAM" id="MobiDB-lite"/>
    </source>
</evidence>
<evidence type="ECO:0000256" key="4">
    <source>
        <dbReference type="ARBA" id="ARBA00023015"/>
    </source>
</evidence>
<evidence type="ECO:0000259" key="10">
    <source>
        <dbReference type="PROSITE" id="PS50014"/>
    </source>
</evidence>
<keyword evidence="7" id="KW-0539">Nucleus</keyword>
<dbReference type="InterPro" id="IPR018359">
    <property type="entry name" value="Bromodomain_CS"/>
</dbReference>
<dbReference type="CDD" id="cd05522">
    <property type="entry name" value="Bromo_Rsc1_2_II"/>
    <property type="match status" value="1"/>
</dbReference>
<feature type="region of interest" description="Disordered" evidence="9">
    <location>
        <begin position="1"/>
        <end position="63"/>
    </location>
</feature>
<dbReference type="FunFam" id="1.20.920.10:FF:000048">
    <property type="entry name" value="RSC complex subunit (RSC1), putative"/>
    <property type="match status" value="1"/>
</dbReference>
<keyword evidence="6" id="KW-0804">Transcription</keyword>
<gene>
    <name evidence="12" type="ORF">B0T10DRAFT_491314</name>
</gene>
<dbReference type="GO" id="GO:0006338">
    <property type="term" value="P:chromatin remodeling"/>
    <property type="evidence" value="ECO:0007669"/>
    <property type="project" value="InterPro"/>
</dbReference>
<feature type="compositionally biased region" description="Basic and acidic residues" evidence="9">
    <location>
        <begin position="10"/>
        <end position="29"/>
    </location>
</feature>
<dbReference type="PROSITE" id="PS51038">
    <property type="entry name" value="BAH"/>
    <property type="match status" value="1"/>
</dbReference>
<dbReference type="Proteomes" id="UP000777438">
    <property type="component" value="Unassembled WGS sequence"/>
</dbReference>
<dbReference type="GO" id="GO:0006368">
    <property type="term" value="P:transcription elongation by RNA polymerase II"/>
    <property type="evidence" value="ECO:0007669"/>
    <property type="project" value="TreeGrafter"/>
</dbReference>
<feature type="domain" description="BAH" evidence="11">
    <location>
        <begin position="400"/>
        <end position="519"/>
    </location>
</feature>
<keyword evidence="3" id="KW-0156">Chromatin regulator</keyword>
<dbReference type="PANTHER" id="PTHR16062:SF21">
    <property type="entry name" value="CHROMATIN STRUCTURE-REMODELING COMPLEX SUBUNIT RSC1-RELATED"/>
    <property type="match status" value="1"/>
</dbReference>
<dbReference type="InterPro" id="IPR048047">
    <property type="entry name" value="RSC1/2_bromodom"/>
</dbReference>